<comment type="similarity">
    <text evidence="3">Belongs to the PIGC family.</text>
</comment>
<dbReference type="EMBL" id="AAZO01006813">
    <property type="status" value="NOT_ANNOTATED_CDS"/>
    <property type="molecule type" value="Genomic_DNA"/>
</dbReference>
<evidence type="ECO:0000313" key="10">
    <source>
        <dbReference type="EnsemblMetazoa" id="PHUM561110-PA"/>
    </source>
</evidence>
<feature type="transmembrane region" description="Helical" evidence="8">
    <location>
        <begin position="223"/>
        <end position="256"/>
    </location>
</feature>
<evidence type="ECO:0000256" key="4">
    <source>
        <dbReference type="ARBA" id="ARBA00022502"/>
    </source>
</evidence>
<dbReference type="KEGG" id="phu:Phum_PHUM561110"/>
<evidence type="ECO:0000256" key="2">
    <source>
        <dbReference type="ARBA" id="ARBA00004687"/>
    </source>
</evidence>
<comment type="pathway">
    <text evidence="2">Glycolipid biosynthesis; glycosylphosphatidylinositol-anchor biosynthesis.</text>
</comment>
<keyword evidence="11" id="KW-1185">Reference proteome</keyword>
<dbReference type="RefSeq" id="XP_002431933.1">
    <property type="nucleotide sequence ID" value="XM_002431888.1"/>
</dbReference>
<evidence type="ECO:0000256" key="8">
    <source>
        <dbReference type="SAM" id="Phobius"/>
    </source>
</evidence>
<reference evidence="10" key="3">
    <citation type="submission" date="2020-05" db="UniProtKB">
        <authorList>
            <consortium name="EnsemblMetazoa"/>
        </authorList>
    </citation>
    <scope>IDENTIFICATION</scope>
    <source>
        <strain evidence="10">USDA</strain>
    </source>
</reference>
<dbReference type="AlphaFoldDB" id="E0W0N9"/>
<dbReference type="GeneID" id="8234714"/>
<dbReference type="HOGENOM" id="CLU_024002_2_0_1"/>
<feature type="transmembrane region" description="Helical" evidence="8">
    <location>
        <begin position="124"/>
        <end position="142"/>
    </location>
</feature>
<protein>
    <submittedName>
        <fullName evidence="9">Phosphatidylinositol N-acetylglucosaminyltransferase subunit C, putative</fullName>
        <ecNumber evidence="9">2.4.1.198</ecNumber>
    </submittedName>
</protein>
<dbReference type="Pfam" id="PF06432">
    <property type="entry name" value="GPI2"/>
    <property type="match status" value="1"/>
</dbReference>
<name>E0W0N9_PEDHC</name>
<dbReference type="FunCoup" id="E0W0N9">
    <property type="interactions" value="1360"/>
</dbReference>
<evidence type="ECO:0000256" key="1">
    <source>
        <dbReference type="ARBA" id="ARBA00004141"/>
    </source>
</evidence>
<dbReference type="GO" id="GO:0000506">
    <property type="term" value="C:glycosylphosphatidylinositol-N-acetylglucosaminyltransferase (GPI-GnT) complex"/>
    <property type="evidence" value="ECO:0007669"/>
    <property type="project" value="TreeGrafter"/>
</dbReference>
<organism>
    <name type="scientific">Pediculus humanus subsp. corporis</name>
    <name type="common">Body louse</name>
    <dbReference type="NCBI Taxonomy" id="121224"/>
    <lineage>
        <taxon>Eukaryota</taxon>
        <taxon>Metazoa</taxon>
        <taxon>Ecdysozoa</taxon>
        <taxon>Arthropoda</taxon>
        <taxon>Hexapoda</taxon>
        <taxon>Insecta</taxon>
        <taxon>Pterygota</taxon>
        <taxon>Neoptera</taxon>
        <taxon>Paraneoptera</taxon>
        <taxon>Psocodea</taxon>
        <taxon>Troctomorpha</taxon>
        <taxon>Phthiraptera</taxon>
        <taxon>Anoplura</taxon>
        <taxon>Pediculidae</taxon>
        <taxon>Pediculus</taxon>
    </lineage>
</organism>
<keyword evidence="9" id="KW-0328">Glycosyltransferase</keyword>
<gene>
    <name evidence="10" type="primary">8234714</name>
    <name evidence="9" type="ORF">Phum_PHUM561110</name>
</gene>
<dbReference type="GO" id="GO:0006506">
    <property type="term" value="P:GPI anchor biosynthetic process"/>
    <property type="evidence" value="ECO:0007669"/>
    <property type="project" value="UniProtKB-UniPathway"/>
</dbReference>
<dbReference type="GO" id="GO:0017176">
    <property type="term" value="F:phosphatidylinositol N-acetylglucosaminyltransferase activity"/>
    <property type="evidence" value="ECO:0007669"/>
    <property type="project" value="UniProtKB-EC"/>
</dbReference>
<dbReference type="EC" id="2.4.1.198" evidence="9"/>
<dbReference type="CTD" id="8234714"/>
<keyword evidence="9" id="KW-0808">Transferase</keyword>
<keyword evidence="7 8" id="KW-0472">Membrane</keyword>
<sequence>MISELKNNNEKYSFKQPWKKNLYENVGYPDNYTDKSFLKDLKKNIYVKELTYYETLSEVVKITEKLCISIIFSIIFTYLHNDWISPRTVFLFTSVIVILCYFYYAQTHTSISYLMIISKNFKRVGILLLLGYILSPVLRTLTDTISTDTIYATSTIMMLIHLGFFDYRYPKSVVTSSLSLNSAIFSSVCLASRLETSFHAFVLLTISVELFVLYPYFRYSIMAFSTFFLLAAISLSLSISFLLLLIILNVVCPLLFVHWQKYKDNIYGPWDEAIINVKNNVS</sequence>
<dbReference type="OMA" id="STSYHAF"/>
<evidence type="ECO:0000256" key="6">
    <source>
        <dbReference type="ARBA" id="ARBA00022989"/>
    </source>
</evidence>
<evidence type="ECO:0000256" key="7">
    <source>
        <dbReference type="ARBA" id="ARBA00023136"/>
    </source>
</evidence>
<reference evidence="9" key="2">
    <citation type="submission" date="2007-04" db="EMBL/GenBank/DDBJ databases">
        <title>The genome of the human body louse.</title>
        <authorList>
            <consortium name="The Human Body Louse Genome Consortium"/>
            <person name="Kirkness E."/>
            <person name="Walenz B."/>
            <person name="Hass B."/>
            <person name="Bruggner R."/>
            <person name="Strausberg R."/>
        </authorList>
    </citation>
    <scope>NUCLEOTIDE SEQUENCE</scope>
    <source>
        <strain evidence="9">USDA</strain>
    </source>
</reference>
<keyword evidence="5 8" id="KW-0812">Transmembrane</keyword>
<dbReference type="Proteomes" id="UP000009046">
    <property type="component" value="Unassembled WGS sequence"/>
</dbReference>
<evidence type="ECO:0000256" key="5">
    <source>
        <dbReference type="ARBA" id="ARBA00022692"/>
    </source>
</evidence>
<proteinExistence type="inferred from homology"/>
<comment type="subcellular location">
    <subcellularLocation>
        <location evidence="1">Membrane</location>
        <topology evidence="1">Multi-pass membrane protein</topology>
    </subcellularLocation>
</comment>
<reference evidence="9" key="1">
    <citation type="submission" date="2007-04" db="EMBL/GenBank/DDBJ databases">
        <title>Annotation of Pediculus humanus corporis strain USDA.</title>
        <authorList>
            <person name="Kirkness E."/>
            <person name="Hannick L."/>
            <person name="Hass B."/>
            <person name="Bruggner R."/>
            <person name="Lawson D."/>
            <person name="Bidwell S."/>
            <person name="Joardar V."/>
            <person name="Caler E."/>
            <person name="Walenz B."/>
            <person name="Inman J."/>
            <person name="Schobel S."/>
            <person name="Galinsky K."/>
            <person name="Amedeo P."/>
            <person name="Strausberg R."/>
        </authorList>
    </citation>
    <scope>NUCLEOTIDE SEQUENCE</scope>
    <source>
        <strain evidence="9">USDA</strain>
    </source>
</reference>
<dbReference type="OrthoDB" id="196709at2759"/>
<keyword evidence="4" id="KW-0337">GPI-anchor biosynthesis</keyword>
<dbReference type="InterPro" id="IPR009450">
    <property type="entry name" value="Plno_GlcNAc_GPI2"/>
</dbReference>
<dbReference type="PANTHER" id="PTHR12982">
    <property type="entry name" value="PHOSPHATIDYLINOSITOL GLYCAN, CLASS C"/>
    <property type="match status" value="1"/>
</dbReference>
<feature type="transmembrane region" description="Helical" evidence="8">
    <location>
        <begin position="198"/>
        <end position="217"/>
    </location>
</feature>
<dbReference type="EnsemblMetazoa" id="PHUM561110-RA">
    <property type="protein sequence ID" value="PHUM561110-PA"/>
    <property type="gene ID" value="PHUM561110"/>
</dbReference>
<dbReference type="STRING" id="121224.E0W0N9"/>
<dbReference type="EMBL" id="DS235862">
    <property type="protein sequence ID" value="EEB19195.1"/>
    <property type="molecule type" value="Genomic_DNA"/>
</dbReference>
<dbReference type="PANTHER" id="PTHR12982:SF0">
    <property type="entry name" value="PHOSPHATIDYLINOSITOL N-ACETYLGLUCOSAMINYLTRANSFERASE SUBUNIT C"/>
    <property type="match status" value="1"/>
</dbReference>
<evidence type="ECO:0000313" key="11">
    <source>
        <dbReference type="Proteomes" id="UP000009046"/>
    </source>
</evidence>
<dbReference type="InParanoid" id="E0W0N9"/>
<dbReference type="PIRSF" id="PIRSF016104">
    <property type="entry name" value="GPI2"/>
    <property type="match status" value="1"/>
</dbReference>
<feature type="transmembrane region" description="Helical" evidence="8">
    <location>
        <begin position="88"/>
        <end position="104"/>
    </location>
</feature>
<feature type="transmembrane region" description="Helical" evidence="8">
    <location>
        <begin position="62"/>
        <end position="81"/>
    </location>
</feature>
<dbReference type="UniPathway" id="UPA00196"/>
<evidence type="ECO:0000313" key="9">
    <source>
        <dbReference type="EMBL" id="EEB19195.1"/>
    </source>
</evidence>
<feature type="transmembrane region" description="Helical" evidence="8">
    <location>
        <begin position="149"/>
        <end position="167"/>
    </location>
</feature>
<evidence type="ECO:0000256" key="3">
    <source>
        <dbReference type="ARBA" id="ARBA00008321"/>
    </source>
</evidence>
<dbReference type="eggNOG" id="KOG3059">
    <property type="taxonomic scope" value="Eukaryota"/>
</dbReference>
<dbReference type="VEuPathDB" id="VectorBase:PHUM561110"/>
<keyword evidence="6 8" id="KW-1133">Transmembrane helix</keyword>
<accession>E0W0N9</accession>